<dbReference type="PIRSF" id="PIRSF038959">
    <property type="entry name" value="SdpI"/>
    <property type="match status" value="1"/>
</dbReference>
<keyword evidence="4" id="KW-1185">Reference proteome</keyword>
<keyword evidence="1" id="KW-0812">Transmembrane</keyword>
<dbReference type="EMBL" id="RBWE01000001">
    <property type="protein sequence ID" value="RKO67827.1"/>
    <property type="molecule type" value="Genomic_DNA"/>
</dbReference>
<comment type="caution">
    <text evidence="3">The sequence shown here is derived from an EMBL/GenBank/DDBJ whole genome shotgun (WGS) entry which is preliminary data.</text>
</comment>
<feature type="transmembrane region" description="Helical" evidence="1">
    <location>
        <begin position="106"/>
        <end position="124"/>
    </location>
</feature>
<sequence>MREENKREGYSLTWETLKPDWPLWVILAGLIIAGFLFYPMLPEQVPVHWNIRGEVDRYGSRAYGAFFAPLLTCGLYALMLVMPLVDPWRENYARFGGVYRLLRWSLVLFMAGIYAAATAAALGYGLDIGLLVKSGVALLFVAVGNVMGQVQPNFFVGIRTPWTMASTEVWRRTHRLAAKVWVLGGLICLVLAPVRSPAGAYVFFACVGVMGLAPVIYSYAIFRRLRN</sequence>
<dbReference type="InterPro" id="IPR026272">
    <property type="entry name" value="SdpI"/>
</dbReference>
<dbReference type="InterPro" id="IPR025962">
    <property type="entry name" value="SdpI/YhfL"/>
</dbReference>
<dbReference type="Pfam" id="PF07853">
    <property type="entry name" value="DUF1648"/>
    <property type="match status" value="1"/>
</dbReference>
<name>A0A494X3P2_9FIRM</name>
<evidence type="ECO:0000313" key="4">
    <source>
        <dbReference type="Proteomes" id="UP000271256"/>
    </source>
</evidence>
<feature type="transmembrane region" description="Helical" evidence="1">
    <location>
        <begin position="136"/>
        <end position="156"/>
    </location>
</feature>
<evidence type="ECO:0000259" key="2">
    <source>
        <dbReference type="Pfam" id="PF07853"/>
    </source>
</evidence>
<dbReference type="InterPro" id="IPR012867">
    <property type="entry name" value="DUF1648"/>
</dbReference>
<dbReference type="GO" id="GO:0009636">
    <property type="term" value="P:response to toxic substance"/>
    <property type="evidence" value="ECO:0007669"/>
    <property type="project" value="TreeGrafter"/>
</dbReference>
<gene>
    <name evidence="3" type="ORF">D7024_13350</name>
</gene>
<feature type="transmembrane region" description="Helical" evidence="1">
    <location>
        <begin position="21"/>
        <end position="41"/>
    </location>
</feature>
<accession>A0A494X3P2</accession>
<dbReference type="Pfam" id="PF13630">
    <property type="entry name" value="SdpI"/>
    <property type="match status" value="1"/>
</dbReference>
<dbReference type="Proteomes" id="UP000271256">
    <property type="component" value="Unassembled WGS sequence"/>
</dbReference>
<keyword evidence="1" id="KW-0472">Membrane</keyword>
<evidence type="ECO:0000256" key="1">
    <source>
        <dbReference type="SAM" id="Phobius"/>
    </source>
</evidence>
<dbReference type="PANTHER" id="PTHR37810">
    <property type="entry name" value="IMMUNITY PROTEIN SDPI"/>
    <property type="match status" value="1"/>
</dbReference>
<dbReference type="OrthoDB" id="9808690at2"/>
<feature type="transmembrane region" description="Helical" evidence="1">
    <location>
        <begin position="61"/>
        <end position="85"/>
    </location>
</feature>
<feature type="domain" description="DUF1648" evidence="2">
    <location>
        <begin position="26"/>
        <end position="72"/>
    </location>
</feature>
<evidence type="ECO:0000313" key="3">
    <source>
        <dbReference type="EMBL" id="RKO67827.1"/>
    </source>
</evidence>
<protein>
    <submittedName>
        <fullName evidence="3">SdpI family protein</fullName>
    </submittedName>
</protein>
<dbReference type="RefSeq" id="WP_121452222.1">
    <property type="nucleotide sequence ID" value="NZ_RBWE01000001.1"/>
</dbReference>
<organism evidence="3 4">
    <name type="scientific">Desulfofundulus salinus</name>
    <dbReference type="NCBI Taxonomy" id="2419843"/>
    <lineage>
        <taxon>Bacteria</taxon>
        <taxon>Bacillati</taxon>
        <taxon>Bacillota</taxon>
        <taxon>Clostridia</taxon>
        <taxon>Eubacteriales</taxon>
        <taxon>Peptococcaceae</taxon>
        <taxon>Desulfofundulus</taxon>
    </lineage>
</organism>
<proteinExistence type="predicted"/>
<feature type="transmembrane region" description="Helical" evidence="1">
    <location>
        <begin position="176"/>
        <end position="194"/>
    </location>
</feature>
<dbReference type="AlphaFoldDB" id="A0A494X3P2"/>
<keyword evidence="1" id="KW-1133">Transmembrane helix</keyword>
<dbReference type="PANTHER" id="PTHR37810:SF5">
    <property type="entry name" value="IMMUNITY PROTEIN SDPI"/>
    <property type="match status" value="1"/>
</dbReference>
<reference evidence="3 4" key="1">
    <citation type="submission" date="2018-10" db="EMBL/GenBank/DDBJ databases">
        <authorList>
            <person name="Grouzdev D.S."/>
            <person name="Krutkina M.S."/>
            <person name="Tourova T.P."/>
            <person name="Nazina T.N."/>
        </authorList>
    </citation>
    <scope>NUCLEOTIDE SEQUENCE [LARGE SCALE GENOMIC DNA]</scope>
    <source>
        <strain evidence="3 4">435</strain>
    </source>
</reference>
<feature type="transmembrane region" description="Helical" evidence="1">
    <location>
        <begin position="200"/>
        <end position="222"/>
    </location>
</feature>